<dbReference type="EMBL" id="RJVK01000003">
    <property type="protein sequence ID" value="ROR39340.1"/>
    <property type="molecule type" value="Genomic_DNA"/>
</dbReference>
<protein>
    <submittedName>
        <fullName evidence="1">Nitrous oxide-stimulated promoter family protein</fullName>
    </submittedName>
    <submittedName>
        <fullName evidence="2">YbgA-like uncharacterized protein</fullName>
    </submittedName>
</protein>
<sequence length="117" mass="14090">MTTDKFKSEIETLTKFFQIYCHDKHQNQYEKEYIIPYKDIKITKTISLCEDCHEMLKYSILRLQECPHDPKPRCRNCDEPCYEKSKYKQMAKMMRYSGMKLGLTKAAKRIKKIFKSS</sequence>
<evidence type="ECO:0000313" key="2">
    <source>
        <dbReference type="EMBL" id="ROR39340.1"/>
    </source>
</evidence>
<reference evidence="2 3" key="2">
    <citation type="submission" date="2018-11" db="EMBL/GenBank/DDBJ databases">
        <title>Genomic Encyclopedia of Type Strains, Phase IV (KMG-IV): sequencing the most valuable type-strain genomes for metagenomic binning, comparative biology and taxonomic classification.</title>
        <authorList>
            <person name="Goeker M."/>
        </authorList>
    </citation>
    <scope>NUCLEOTIDE SEQUENCE [LARGE SCALE GENOMIC DNA]</scope>
    <source>
        <strain evidence="2 3">DSM 27783</strain>
    </source>
</reference>
<reference evidence="1" key="3">
    <citation type="submission" date="2019-06" db="EMBL/GenBank/DDBJ databases">
        <title>A comparative analysis of the Nautiliaceae.</title>
        <authorList>
            <person name="Grosche A."/>
            <person name="Smedile F."/>
            <person name="Vetriani C."/>
        </authorList>
    </citation>
    <scope>NUCLEOTIDE SEQUENCE</scope>
    <source>
        <strain evidence="1">TB6</strain>
    </source>
</reference>
<dbReference type="Proteomes" id="UP000298805">
    <property type="component" value="Chromosome"/>
</dbReference>
<dbReference type="AlphaFoldDB" id="A0AAJ4RBJ7"/>
<dbReference type="RefSeq" id="WP_123352676.1">
    <property type="nucleotide sequence ID" value="NZ_CP027432.2"/>
</dbReference>
<dbReference type="EMBL" id="CP027432">
    <property type="protein sequence ID" value="QCI28753.1"/>
    <property type="molecule type" value="Genomic_DNA"/>
</dbReference>
<evidence type="ECO:0000313" key="1">
    <source>
        <dbReference type="EMBL" id="QCI28753.1"/>
    </source>
</evidence>
<dbReference type="NCBIfam" id="NF007718">
    <property type="entry name" value="PRK10410.2-2"/>
    <property type="match status" value="1"/>
</dbReference>
<proteinExistence type="predicted"/>
<dbReference type="Proteomes" id="UP000272781">
    <property type="component" value="Unassembled WGS sequence"/>
</dbReference>
<dbReference type="InterPro" id="IPR020483">
    <property type="entry name" value="Uncharacterised_YgbA"/>
</dbReference>
<name>A0AAJ4RBJ7_9BACT</name>
<evidence type="ECO:0000313" key="3">
    <source>
        <dbReference type="Proteomes" id="UP000272781"/>
    </source>
</evidence>
<dbReference type="Pfam" id="PF11756">
    <property type="entry name" value="YgbA_NO"/>
    <property type="match status" value="1"/>
</dbReference>
<gene>
    <name evidence="1" type="ORF">C6V80_07175</name>
    <name evidence="2" type="ORF">EDC58_1280</name>
</gene>
<keyword evidence="4" id="KW-1185">Reference proteome</keyword>
<reference evidence="4" key="1">
    <citation type="submission" date="2018-03" db="EMBL/GenBank/DDBJ databases">
        <title>A comparative analysis of the Nautiliaceae.</title>
        <authorList>
            <person name="Grosche A."/>
            <person name="Smedile F."/>
            <person name="Vetriani C."/>
        </authorList>
    </citation>
    <scope>NUCLEOTIDE SEQUENCE [LARGE SCALE GENOMIC DNA]</scope>
    <source>
        <strain evidence="4">TB6</strain>
    </source>
</reference>
<accession>A0AAJ4RBJ7</accession>
<evidence type="ECO:0000313" key="4">
    <source>
        <dbReference type="Proteomes" id="UP000298805"/>
    </source>
</evidence>
<organism evidence="2 3">
    <name type="scientific">Caminibacter pacificus</name>
    <dbReference type="NCBI Taxonomy" id="1424653"/>
    <lineage>
        <taxon>Bacteria</taxon>
        <taxon>Pseudomonadati</taxon>
        <taxon>Campylobacterota</taxon>
        <taxon>Epsilonproteobacteria</taxon>
        <taxon>Nautiliales</taxon>
        <taxon>Nautiliaceae</taxon>
        <taxon>Caminibacter</taxon>
    </lineage>
</organism>